<dbReference type="Pfam" id="PF04235">
    <property type="entry name" value="DUF418"/>
    <property type="match status" value="1"/>
</dbReference>
<feature type="transmembrane region" description="Helical" evidence="1">
    <location>
        <begin position="218"/>
        <end position="237"/>
    </location>
</feature>
<dbReference type="RefSeq" id="WP_157585928.1">
    <property type="nucleotide sequence ID" value="NZ_WPIN01000005.1"/>
</dbReference>
<keyword evidence="4" id="KW-1185">Reference proteome</keyword>
<feature type="transmembrane region" description="Helical" evidence="1">
    <location>
        <begin position="106"/>
        <end position="124"/>
    </location>
</feature>
<dbReference type="EMBL" id="WPIN01000005">
    <property type="protein sequence ID" value="MVM31283.1"/>
    <property type="molecule type" value="Genomic_DNA"/>
</dbReference>
<dbReference type="AlphaFoldDB" id="A0A7K1SBU0"/>
<dbReference type="InterPro" id="IPR007349">
    <property type="entry name" value="DUF418"/>
</dbReference>
<feature type="domain" description="DUF418" evidence="2">
    <location>
        <begin position="238"/>
        <end position="404"/>
    </location>
</feature>
<name>A0A7K1SBU0_9BACT</name>
<protein>
    <submittedName>
        <fullName evidence="3">DUF418 domain-containing protein</fullName>
    </submittedName>
</protein>
<accession>A0A7K1SBU0</accession>
<feature type="transmembrane region" description="Helical" evidence="1">
    <location>
        <begin position="295"/>
        <end position="319"/>
    </location>
</feature>
<evidence type="ECO:0000259" key="2">
    <source>
        <dbReference type="Pfam" id="PF04235"/>
    </source>
</evidence>
<reference evidence="3 4" key="1">
    <citation type="submission" date="2019-12" db="EMBL/GenBank/DDBJ databases">
        <title>Spirosoma sp. HMF4905 genome sequencing and assembly.</title>
        <authorList>
            <person name="Kang H."/>
            <person name="Cha I."/>
            <person name="Kim H."/>
            <person name="Joh K."/>
        </authorList>
    </citation>
    <scope>NUCLEOTIDE SEQUENCE [LARGE SCALE GENOMIC DNA]</scope>
    <source>
        <strain evidence="3 4">HMF4905</strain>
    </source>
</reference>
<comment type="caution">
    <text evidence="3">The sequence shown here is derived from an EMBL/GenBank/DDBJ whole genome shotgun (WGS) entry which is preliminary data.</text>
</comment>
<evidence type="ECO:0000313" key="3">
    <source>
        <dbReference type="EMBL" id="MVM31283.1"/>
    </source>
</evidence>
<feature type="transmembrane region" description="Helical" evidence="1">
    <location>
        <begin position="63"/>
        <end position="86"/>
    </location>
</feature>
<dbReference type="InterPro" id="IPR052529">
    <property type="entry name" value="Bact_Transport_Assoc"/>
</dbReference>
<dbReference type="PANTHER" id="PTHR30590:SF2">
    <property type="entry name" value="INNER MEMBRANE PROTEIN"/>
    <property type="match status" value="1"/>
</dbReference>
<organism evidence="3 4">
    <name type="scientific">Spirosoma arboris</name>
    <dbReference type="NCBI Taxonomy" id="2682092"/>
    <lineage>
        <taxon>Bacteria</taxon>
        <taxon>Pseudomonadati</taxon>
        <taxon>Bacteroidota</taxon>
        <taxon>Cytophagia</taxon>
        <taxon>Cytophagales</taxon>
        <taxon>Cytophagaceae</taxon>
        <taxon>Spirosoma</taxon>
    </lineage>
</organism>
<proteinExistence type="predicted"/>
<keyword evidence="1" id="KW-0472">Membrane</keyword>
<feature type="transmembrane region" description="Helical" evidence="1">
    <location>
        <begin position="130"/>
        <end position="159"/>
    </location>
</feature>
<sequence>MNPAADSTFTVPLLRSKRIQVVDALRGFALLGILSAHICKWYDGGALPASVYHAHSGSIANTLVVGIVLVFISGKFYTFFSFLFGLSFALMLTRSTESGSAFLRRFIWRLVILGAIGFLHQLHWRGDILTIYALLGFPMLLFRNVPLPVVLAVSVLLMLNLPVRIWDSFIPQPTKEQKEQTEAASDKALAANYQVIKHGSYLDVVRFNFREFKEKMDFQFTSGRIFITLGFFLLGLYAGRRQLFQRPDENRTLFWKAIIYSAILVLIAIPLLALIRRVYDGSIPSPKSIDFTYALLYDLGNGAMTIFYIGSLTLLFLQTSWQPFVSPLATVGKMALTNYILQSVFGTLIFYGYGLGLIGEFSSAIAITLTIPVFAAQILFSRWWLARFKYGPLEWVWRSLTFGKMQPMRV</sequence>
<keyword evidence="1" id="KW-1133">Transmembrane helix</keyword>
<keyword evidence="1" id="KW-0812">Transmembrane</keyword>
<evidence type="ECO:0000256" key="1">
    <source>
        <dbReference type="SAM" id="Phobius"/>
    </source>
</evidence>
<dbReference type="PANTHER" id="PTHR30590">
    <property type="entry name" value="INNER MEMBRANE PROTEIN"/>
    <property type="match status" value="1"/>
</dbReference>
<feature type="transmembrane region" description="Helical" evidence="1">
    <location>
        <begin position="257"/>
        <end position="275"/>
    </location>
</feature>
<feature type="transmembrane region" description="Helical" evidence="1">
    <location>
        <begin position="339"/>
        <end position="358"/>
    </location>
</feature>
<dbReference type="Proteomes" id="UP000436006">
    <property type="component" value="Unassembled WGS sequence"/>
</dbReference>
<evidence type="ECO:0000313" key="4">
    <source>
        <dbReference type="Proteomes" id="UP000436006"/>
    </source>
</evidence>
<feature type="transmembrane region" description="Helical" evidence="1">
    <location>
        <begin position="365"/>
        <end position="385"/>
    </location>
</feature>
<gene>
    <name evidence="3" type="ORF">GO755_14665</name>
</gene>